<dbReference type="KEGG" id="apln:108736938"/>
<evidence type="ECO:0000256" key="5">
    <source>
        <dbReference type="ARBA" id="ARBA00022860"/>
    </source>
</evidence>
<evidence type="ECO:0000256" key="4">
    <source>
        <dbReference type="ARBA" id="ARBA00022840"/>
    </source>
</evidence>
<feature type="coiled-coil region" evidence="11">
    <location>
        <begin position="1169"/>
        <end position="1196"/>
    </location>
</feature>
<dbReference type="Pfam" id="PF00612">
    <property type="entry name" value="IQ"/>
    <property type="match status" value="5"/>
</dbReference>
<dbReference type="GO" id="GO:0016459">
    <property type="term" value="C:myosin complex"/>
    <property type="evidence" value="ECO:0007669"/>
    <property type="project" value="UniProtKB-KW"/>
</dbReference>
<dbReference type="PROSITE" id="PS51456">
    <property type="entry name" value="MYOSIN_MOTOR"/>
    <property type="match status" value="1"/>
</dbReference>
<dbReference type="InterPro" id="IPR027417">
    <property type="entry name" value="P-loop_NTPase"/>
</dbReference>
<keyword evidence="5" id="KW-0112">Calmodulin-binding</keyword>
<dbReference type="Gene3D" id="3.40.850.10">
    <property type="entry name" value="Kinesin motor domain"/>
    <property type="match status" value="2"/>
</dbReference>
<feature type="compositionally biased region" description="Basic and acidic residues" evidence="12">
    <location>
        <begin position="1151"/>
        <end position="1160"/>
    </location>
</feature>
<dbReference type="Pfam" id="PF25966">
    <property type="entry name" value="Myo5a"/>
    <property type="match status" value="1"/>
</dbReference>
<dbReference type="PANTHER" id="PTHR13140">
    <property type="entry name" value="MYOSIN"/>
    <property type="match status" value="1"/>
</dbReference>
<dbReference type="InterPro" id="IPR036961">
    <property type="entry name" value="Kinesin_motor_dom_sf"/>
</dbReference>
<dbReference type="GO" id="GO:0051015">
    <property type="term" value="F:actin filament binding"/>
    <property type="evidence" value="ECO:0007669"/>
    <property type="project" value="TreeGrafter"/>
</dbReference>
<dbReference type="OrthoDB" id="6108017at2759"/>
<feature type="domain" description="Myosin motor" evidence="14">
    <location>
        <begin position="68"/>
        <end position="749"/>
    </location>
</feature>
<dbReference type="Gene3D" id="1.20.58.530">
    <property type="match status" value="1"/>
</dbReference>
<name>A0A7F5R1R5_AGRPL</name>
<dbReference type="InterPro" id="IPR002710">
    <property type="entry name" value="Dilute_dom"/>
</dbReference>
<dbReference type="InterPro" id="IPR036103">
    <property type="entry name" value="MYSc_Myo5"/>
</dbReference>
<protein>
    <submittedName>
        <fullName evidence="16">Unconventional myosin-Va</fullName>
    </submittedName>
</protein>
<evidence type="ECO:0000256" key="8">
    <source>
        <dbReference type="ARBA" id="ARBA00023175"/>
    </source>
</evidence>
<organism evidence="15 16">
    <name type="scientific">Agrilus planipennis</name>
    <name type="common">Emerald ash borer</name>
    <name type="synonym">Agrilus marcopoli</name>
    <dbReference type="NCBI Taxonomy" id="224129"/>
    <lineage>
        <taxon>Eukaryota</taxon>
        <taxon>Metazoa</taxon>
        <taxon>Ecdysozoa</taxon>
        <taxon>Arthropoda</taxon>
        <taxon>Hexapoda</taxon>
        <taxon>Insecta</taxon>
        <taxon>Pterygota</taxon>
        <taxon>Neoptera</taxon>
        <taxon>Endopterygota</taxon>
        <taxon>Coleoptera</taxon>
        <taxon>Polyphaga</taxon>
        <taxon>Elateriformia</taxon>
        <taxon>Buprestoidea</taxon>
        <taxon>Buprestidae</taxon>
        <taxon>Agrilinae</taxon>
        <taxon>Agrilus</taxon>
    </lineage>
</organism>
<dbReference type="Gene3D" id="1.20.5.190">
    <property type="match status" value="3"/>
</dbReference>
<dbReference type="Gene3D" id="6.20.240.20">
    <property type="match status" value="1"/>
</dbReference>
<dbReference type="SUPFAM" id="SSF52540">
    <property type="entry name" value="P-loop containing nucleoside triphosphate hydrolases"/>
    <property type="match status" value="2"/>
</dbReference>
<dbReference type="InterPro" id="IPR000048">
    <property type="entry name" value="IQ_motif_EF-hand-BS"/>
</dbReference>
<dbReference type="Pfam" id="PF00063">
    <property type="entry name" value="Myosin_head"/>
    <property type="match status" value="2"/>
</dbReference>
<feature type="region of interest" description="Disordered" evidence="12">
    <location>
        <begin position="1607"/>
        <end position="1626"/>
    </location>
</feature>
<evidence type="ECO:0000256" key="3">
    <source>
        <dbReference type="ARBA" id="ARBA00022741"/>
    </source>
</evidence>
<dbReference type="GO" id="GO:0016020">
    <property type="term" value="C:membrane"/>
    <property type="evidence" value="ECO:0007669"/>
    <property type="project" value="TreeGrafter"/>
</dbReference>
<dbReference type="InterPro" id="IPR058662">
    <property type="entry name" value="Myo5a/b_dom"/>
</dbReference>
<dbReference type="FunCoup" id="A0A7F5R1R5">
    <property type="interactions" value="175"/>
</dbReference>
<dbReference type="FunFam" id="1.20.5.190:FF:000001">
    <property type="entry name" value="unconventional myosin-Va"/>
    <property type="match status" value="1"/>
</dbReference>
<feature type="domain" description="Dilute" evidence="13">
    <location>
        <begin position="1495"/>
        <end position="1775"/>
    </location>
</feature>
<evidence type="ECO:0000256" key="9">
    <source>
        <dbReference type="ARBA" id="ARBA00023203"/>
    </source>
</evidence>
<keyword evidence="7 10" id="KW-0518">Myosin</keyword>
<evidence type="ECO:0000313" key="16">
    <source>
        <dbReference type="RefSeq" id="XP_025829097.1"/>
    </source>
</evidence>
<proteinExistence type="inferred from homology"/>
<dbReference type="SUPFAM" id="SSF50084">
    <property type="entry name" value="Myosin S1 fragment, N-terminal domain"/>
    <property type="match status" value="1"/>
</dbReference>
<dbReference type="RefSeq" id="XP_025829097.1">
    <property type="nucleotide sequence ID" value="XM_025973312.1"/>
</dbReference>
<feature type="region of interest" description="Actin-binding" evidence="10">
    <location>
        <begin position="628"/>
        <end position="650"/>
    </location>
</feature>
<dbReference type="GO" id="GO:0005524">
    <property type="term" value="F:ATP binding"/>
    <property type="evidence" value="ECO:0007669"/>
    <property type="project" value="UniProtKB-UniRule"/>
</dbReference>
<evidence type="ECO:0000313" key="15">
    <source>
        <dbReference type="Proteomes" id="UP000192223"/>
    </source>
</evidence>
<accession>A0A7F5R1R5</accession>
<feature type="coiled-coil region" evidence="11">
    <location>
        <begin position="1297"/>
        <end position="1342"/>
    </location>
</feature>
<dbReference type="PROSITE" id="PS50096">
    <property type="entry name" value="IQ"/>
    <property type="match status" value="6"/>
</dbReference>
<evidence type="ECO:0000256" key="11">
    <source>
        <dbReference type="SAM" id="Coils"/>
    </source>
</evidence>
<keyword evidence="9 10" id="KW-0009">Actin-binding</keyword>
<dbReference type="GeneID" id="108736938"/>
<dbReference type="CDD" id="cd01380">
    <property type="entry name" value="MYSc_Myo5"/>
    <property type="match status" value="1"/>
</dbReference>
<evidence type="ECO:0000259" key="14">
    <source>
        <dbReference type="PROSITE" id="PS51456"/>
    </source>
</evidence>
<keyword evidence="6 11" id="KW-0175">Coiled coil</keyword>
<dbReference type="SMART" id="SM00015">
    <property type="entry name" value="IQ"/>
    <property type="match status" value="6"/>
</dbReference>
<dbReference type="SMART" id="SM01132">
    <property type="entry name" value="DIL"/>
    <property type="match status" value="1"/>
</dbReference>
<dbReference type="PANTHER" id="PTHR13140:SF706">
    <property type="entry name" value="DILUTE CLASS UNCONVENTIONAL MYOSIN, ISOFORM C"/>
    <property type="match status" value="1"/>
</dbReference>
<feature type="coiled-coil region" evidence="11">
    <location>
        <begin position="901"/>
        <end position="1083"/>
    </location>
</feature>
<dbReference type="Gene3D" id="1.10.10.820">
    <property type="match status" value="1"/>
</dbReference>
<keyword evidence="8 10" id="KW-0505">Motor protein</keyword>
<keyword evidence="3 10" id="KW-0547">Nucleotide-binding</keyword>
<evidence type="ECO:0000256" key="1">
    <source>
        <dbReference type="ARBA" id="ARBA00008314"/>
    </source>
</evidence>
<evidence type="ECO:0000256" key="2">
    <source>
        <dbReference type="ARBA" id="ARBA00022737"/>
    </source>
</evidence>
<feature type="compositionally biased region" description="Polar residues" evidence="12">
    <location>
        <begin position="1134"/>
        <end position="1150"/>
    </location>
</feature>
<dbReference type="InterPro" id="IPR001609">
    <property type="entry name" value="Myosin_head_motor_dom-like"/>
</dbReference>
<dbReference type="Pfam" id="PF01843">
    <property type="entry name" value="DIL"/>
    <property type="match status" value="1"/>
</dbReference>
<keyword evidence="4 10" id="KW-0067">ATP-binding</keyword>
<dbReference type="Proteomes" id="UP000192223">
    <property type="component" value="Unplaced"/>
</dbReference>
<evidence type="ECO:0000256" key="6">
    <source>
        <dbReference type="ARBA" id="ARBA00023054"/>
    </source>
</evidence>
<dbReference type="SMART" id="SM00242">
    <property type="entry name" value="MYSc"/>
    <property type="match status" value="1"/>
</dbReference>
<evidence type="ECO:0000256" key="7">
    <source>
        <dbReference type="ARBA" id="ARBA00023123"/>
    </source>
</evidence>
<reference evidence="16" key="1">
    <citation type="submission" date="2025-08" db="UniProtKB">
        <authorList>
            <consortium name="RefSeq"/>
        </authorList>
    </citation>
    <scope>IDENTIFICATION</scope>
    <source>
        <tissue evidence="16">Entire body</tissue>
    </source>
</reference>
<feature type="region of interest" description="Disordered" evidence="12">
    <location>
        <begin position="594"/>
        <end position="618"/>
    </location>
</feature>
<dbReference type="Gene3D" id="1.20.120.720">
    <property type="entry name" value="Myosin VI head, motor domain, U50 subdomain"/>
    <property type="match status" value="1"/>
</dbReference>
<feature type="coiled-coil region" evidence="11">
    <location>
        <begin position="1239"/>
        <end position="1273"/>
    </location>
</feature>
<dbReference type="PRINTS" id="PR00193">
    <property type="entry name" value="MYOSINHEAVY"/>
</dbReference>
<dbReference type="PROSITE" id="PS51126">
    <property type="entry name" value="DILUTE"/>
    <property type="match status" value="1"/>
</dbReference>
<dbReference type="GO" id="GO:0007015">
    <property type="term" value="P:actin filament organization"/>
    <property type="evidence" value="ECO:0007669"/>
    <property type="project" value="TreeGrafter"/>
</dbReference>
<feature type="binding site" evidence="10">
    <location>
        <begin position="162"/>
        <end position="169"/>
    </location>
    <ligand>
        <name>ATP</name>
        <dbReference type="ChEBI" id="CHEBI:30616"/>
    </ligand>
</feature>
<evidence type="ECO:0000259" key="13">
    <source>
        <dbReference type="PROSITE" id="PS51126"/>
    </source>
</evidence>
<keyword evidence="15" id="KW-1185">Reference proteome</keyword>
<dbReference type="InParanoid" id="A0A7F5R1R5"/>
<feature type="region of interest" description="Disordered" evidence="12">
    <location>
        <begin position="1114"/>
        <end position="1160"/>
    </location>
</feature>
<keyword evidence="2" id="KW-0677">Repeat</keyword>
<dbReference type="GO" id="GO:0005737">
    <property type="term" value="C:cytoplasm"/>
    <property type="evidence" value="ECO:0007669"/>
    <property type="project" value="UniProtKB-ARBA"/>
</dbReference>
<evidence type="ECO:0000256" key="12">
    <source>
        <dbReference type="SAM" id="MobiDB-lite"/>
    </source>
</evidence>
<dbReference type="CTD" id="35680"/>
<evidence type="ECO:0000256" key="10">
    <source>
        <dbReference type="PROSITE-ProRule" id="PRU00782"/>
    </source>
</evidence>
<comment type="similarity">
    <text evidence="1 10">Belongs to the TRAFAC class myosin-kinesin ATPase superfamily. Myosin family.</text>
</comment>
<dbReference type="CDD" id="cd15470">
    <property type="entry name" value="Myo5_CBD"/>
    <property type="match status" value="1"/>
</dbReference>
<feature type="coiled-coil region" evidence="11">
    <location>
        <begin position="1375"/>
        <end position="1402"/>
    </location>
</feature>
<gene>
    <name evidence="16" type="primary">LOC108736938</name>
</gene>
<dbReference type="GO" id="GO:0000146">
    <property type="term" value="F:microfilament motor activity"/>
    <property type="evidence" value="ECO:0007669"/>
    <property type="project" value="TreeGrafter"/>
</dbReference>
<sequence>MTTTELYTKGAKVWIAHLQKVWEGAELLEDYTPSKKTLKVQTEENEIKILNLKDENDLPHLKNPDILIGENDLTSLSYLHEPAVLHNLQVRFCDQKDIYTYCGIVLVAINPYDELPIYGNDTIQTYRGQAMGDLDPHIFAVAEEAYTKLEQEQKDQSIIVSGESGAGKTVSAKYTMRYFATVGGSATETQIEKKVLASSPIMEVSLIKNTVSLCEHSVQYESVGFLEKNRDTVLDEQIFLNVLNISFSLDYKQLKTQFCYHLGLIFLEDVSNFHYLNQGESPVIEGVSDFNAFAETLDAFKMLGFSDNELNNLFKILASILHLGNISFVDTTLSMENEQNQEGCQIPAKDKSLAIICDLLEINGEQLKQWLCTKKITSMNDVILKPMTVEQAVMARDALAKHIYAELFTWIVNVINKALESDSPRHKFIGVLDIYGFETFEINSFEQFCINYANEKLQQQFNLHVFKLEQEEYIREEIAWTMIDFYDNQPCIDLIEAKLGILDLLDEECRMPKGSDGSWTEKLYSKCSKYKHFSKPRFGNFAFVINHFADSVQYESVGFLEKNRDTVLDEQIFVLKNSKNSFVRRLLSDNQENMPTSGNKVKIMPAKPSAGAKKSHKKTVGSQFRDSLNLLMSTLNATTPHYVRCIKPNDNKASFEYNPQRAVQQLRACGVLETIRISAAGFPSRWAYIDFFYRYRVLCRSRDIDRNNMRNTCEKILNKYIKNKDYYQFGKTKIFFRAGQVAYLEKLRGEKLKKCCIIMQSTVRSFIARKKYLRLKKLVFNLQRYARGYLARRRANNLRRNKAAITIQRYVRGWLKRTQYQRIRKTILGLQSCCRGYLARKRFIYLKDNAMAIVIQRFARGYLARKYYKDTRRRIIICQAAVRRYFAKKQYKKLRIEARSIEHVKSLNKGLENKIISLQQKIEELNKTNSELKNFQNEALELRTKLSKFKALEIEIRNLNNLVIEKNKVIDKLQEEIKTEKDDKVDLVNELDKYKTEINDMKQLWTQETARLRKELENMNEIVKSSQHDTEEDMKKRLEQETKLLINEYDSDRQAYQKLLQEYHCLEQHCEDLEKQLHNQNRLLPFHNRNISDISSISTVDESLITTIHEDHGYGSVRSTTSTSSRGHLDNIDWNDTVNGVDSHSSGSPNQKEKDDKIKNDGKVDVNLVLKLQHKLVEIERERDRMQKRLDDIDMSPRTEKERNAAHDAIKISELEVANCNLKTQLFELRRSIDDGTGSKKLVEEISNLQEQLDQKMEEIVQLKSILANQTSNMKSLVSNKMRPEYINEDGELALAYETQKRINKQLELELQDEKAKFKAYEKDYKNEIEKLREDNERQQRLLSSNLNPQSQNEAYMQHEITRLTTENLSLHDRNDLLNESVRKLKKQVKILTRKLKEIGQDFEDNVIENEINKENGEDKYGRMQPVVRKKEREYLGMFSYKSGDENVIMKHLVVELKPRTAVTLLPGLPAYIIFMCIRHTDYINDEEKVKALLSSFTNSVKRVVRKRNEDFETMVLWESNTIRLLHNMKQYSGDKAFQSKNTPKQNEQCLRNFDLSEYRQVISDMAVWIYQGVIKLMEEKIQHLIVPAILEHEEIQGFGGKPSGFRGRLSSKSSELNSPGPKQKPLDTLLQELTNQYKILSFYGIDPEVISQIFKQLYYFMCVSSLNNLLLRKELCNWSKGLQIRHNLSHLEMWTREKNLQEKDIQATLQPIIQAAQLLQARKNDEDVDSVCDMCSDLTTLQICKILNLYTPVDEFEQKVPASFIRKVEAKLRERSDSNKQQTLLMDILMKFPIRFPFNPSVICLEDVEIPEVLKLGKLLEKV</sequence>